<keyword evidence="1" id="KW-0175">Coiled coil</keyword>
<evidence type="ECO:0000313" key="3">
    <source>
        <dbReference type="EMBL" id="CDL95482.1"/>
    </source>
</evidence>
<name>W6NTN5_HAECO</name>
<evidence type="ECO:0000256" key="2">
    <source>
        <dbReference type="SAM" id="MobiDB-lite"/>
    </source>
</evidence>
<evidence type="ECO:0000256" key="1">
    <source>
        <dbReference type="SAM" id="Coils"/>
    </source>
</evidence>
<dbReference type="AlphaFoldDB" id="W6NTN5"/>
<reference evidence="3" key="1">
    <citation type="submission" date="2013-03" db="EMBL/GenBank/DDBJ databases">
        <authorList>
            <person name="Aslett M."/>
        </authorList>
    </citation>
    <scope>NUCLEOTIDE SEQUENCE [LARGE SCALE GENOMIC DNA]</scope>
    <source>
        <strain evidence="3">ISE/inbred ISE</strain>
    </source>
</reference>
<feature type="region of interest" description="Disordered" evidence="2">
    <location>
        <begin position="205"/>
        <end position="264"/>
    </location>
</feature>
<feature type="compositionally biased region" description="Basic and acidic residues" evidence="2">
    <location>
        <begin position="253"/>
        <end position="264"/>
    </location>
</feature>
<protein>
    <submittedName>
        <fullName evidence="3">Uncharacterized protein</fullName>
    </submittedName>
</protein>
<dbReference type="OrthoDB" id="5877574at2759"/>
<organism evidence="3">
    <name type="scientific">Haemonchus contortus</name>
    <name type="common">Barber pole worm</name>
    <dbReference type="NCBI Taxonomy" id="6289"/>
    <lineage>
        <taxon>Eukaryota</taxon>
        <taxon>Metazoa</taxon>
        <taxon>Ecdysozoa</taxon>
        <taxon>Nematoda</taxon>
        <taxon>Chromadorea</taxon>
        <taxon>Rhabditida</taxon>
        <taxon>Rhabditina</taxon>
        <taxon>Rhabditomorpha</taxon>
        <taxon>Strongyloidea</taxon>
        <taxon>Trichostrongylidae</taxon>
        <taxon>Haemonchus</taxon>
    </lineage>
</organism>
<feature type="compositionally biased region" description="Low complexity" evidence="2">
    <location>
        <begin position="217"/>
        <end position="250"/>
    </location>
</feature>
<accession>W6NTN5</accession>
<feature type="coiled-coil region" evidence="1">
    <location>
        <begin position="32"/>
        <end position="126"/>
    </location>
</feature>
<reference evidence="3" key="2">
    <citation type="submission" date="2013-05" db="EMBL/GenBank/DDBJ databases">
        <title>The genome and transcriptome of Haemonchus contortus: a key model parasite for drug and vaccine discovery.</title>
        <authorList>
            <person name="Laing R."/>
            <person name="Kikuchi T."/>
            <person name="Martinelli A."/>
            <person name="Tsai I.J."/>
            <person name="Beech R.N."/>
            <person name="Redman E."/>
            <person name="Holroyd N."/>
            <person name="Bartley D.J."/>
            <person name="Beasley H."/>
            <person name="Britton C."/>
            <person name="Curran D."/>
            <person name="Devaney E."/>
            <person name="Gilabert A."/>
            <person name="Jackson F."/>
            <person name="Hunt M."/>
            <person name="Johnston S."/>
            <person name="Kryukov I."/>
            <person name="Li K."/>
            <person name="Morrison A.A."/>
            <person name="Reid A.J."/>
            <person name="Sargison N."/>
            <person name="Saunders G."/>
            <person name="Wasmuth J.D."/>
            <person name="Wolstenholme A."/>
            <person name="Berriman M."/>
            <person name="Gilleard J.S."/>
            <person name="Cotton J.A."/>
        </authorList>
    </citation>
    <scope>NUCLEOTIDE SEQUENCE [LARGE SCALE GENOMIC DNA]</scope>
    <source>
        <strain evidence="3">ISE/inbred ISE</strain>
    </source>
</reference>
<proteinExistence type="predicted"/>
<sequence>MNDSEISFLIKEVKILAKEEDRLLNSKSSSNVEQKAINMAKLEAERAELHDNLCAVCKKLDKYKGQLVAEGVVLAEADKKLSELERAKEDAEKTIKDYEFIVATQIRTYVKQKEDLHAKLIAQEEELEKCYAVIRSQADLTSTSEWLLAELAVANERLLESEAARVAAQKRCEELAEKVSCKTPMPTRRDSEVFSRSGKLSDLVEETGSTEVRKSPSRAVRSRIVSTSSSDSSSNISRTPTRRTPTQSATKSKHLDVETKGVWQ</sequence>
<comment type="caution">
    <text evidence="3">The sequence shown here is derived from an EMBL/GenBank/DDBJ whole genome shotgun (WGS) entry which is preliminary data.</text>
</comment>
<gene>
    <name evidence="3" type="ORF">HCOI_02095500</name>
</gene>
<dbReference type="EMBL" id="CAVP010059057">
    <property type="protein sequence ID" value="CDL95482.1"/>
    <property type="molecule type" value="Genomic_DNA"/>
</dbReference>